<dbReference type="InterPro" id="IPR050090">
    <property type="entry name" value="Tyrosine_recombinase_XerCD"/>
</dbReference>
<dbReference type="PANTHER" id="PTHR30349">
    <property type="entry name" value="PHAGE INTEGRASE-RELATED"/>
    <property type="match status" value="1"/>
</dbReference>
<keyword evidence="9" id="KW-1185">Reference proteome</keyword>
<evidence type="ECO:0000256" key="3">
    <source>
        <dbReference type="ARBA" id="ARBA00023172"/>
    </source>
</evidence>
<dbReference type="Gene3D" id="1.10.150.130">
    <property type="match status" value="1"/>
</dbReference>
<dbReference type="InterPro" id="IPR002104">
    <property type="entry name" value="Integrase_catalytic"/>
</dbReference>
<organism evidence="8 9">
    <name type="scientific">Nocardioides aquiterrae</name>
    <dbReference type="NCBI Taxonomy" id="203799"/>
    <lineage>
        <taxon>Bacteria</taxon>
        <taxon>Bacillati</taxon>
        <taxon>Actinomycetota</taxon>
        <taxon>Actinomycetes</taxon>
        <taxon>Propionibacteriales</taxon>
        <taxon>Nocardioidaceae</taxon>
        <taxon>Nocardioides</taxon>
    </lineage>
</organism>
<feature type="compositionally biased region" description="Basic and acidic residues" evidence="5">
    <location>
        <begin position="258"/>
        <end position="292"/>
    </location>
</feature>
<dbReference type="Proteomes" id="UP001499979">
    <property type="component" value="Unassembled WGS sequence"/>
</dbReference>
<keyword evidence="3" id="KW-0233">DNA recombination</keyword>
<dbReference type="InterPro" id="IPR044068">
    <property type="entry name" value="CB"/>
</dbReference>
<feature type="domain" description="Tyr recombinase" evidence="6">
    <location>
        <begin position="118"/>
        <end position="295"/>
    </location>
</feature>
<evidence type="ECO:0000256" key="5">
    <source>
        <dbReference type="SAM" id="MobiDB-lite"/>
    </source>
</evidence>
<gene>
    <name evidence="8" type="ORF">GCM10009606_17530</name>
</gene>
<dbReference type="Pfam" id="PF00589">
    <property type="entry name" value="Phage_integrase"/>
    <property type="match status" value="1"/>
</dbReference>
<evidence type="ECO:0000259" key="6">
    <source>
        <dbReference type="PROSITE" id="PS51898"/>
    </source>
</evidence>
<dbReference type="InterPro" id="IPR010998">
    <property type="entry name" value="Integrase_recombinase_N"/>
</dbReference>
<evidence type="ECO:0000313" key="8">
    <source>
        <dbReference type="EMBL" id="GAA1138192.1"/>
    </source>
</evidence>
<keyword evidence="2 4" id="KW-0238">DNA-binding</keyword>
<dbReference type="PROSITE" id="PS51898">
    <property type="entry name" value="TYR_RECOMBINASE"/>
    <property type="match status" value="1"/>
</dbReference>
<dbReference type="Gene3D" id="1.10.443.10">
    <property type="entry name" value="Intergrase catalytic core"/>
    <property type="match status" value="1"/>
</dbReference>
<reference evidence="9" key="1">
    <citation type="journal article" date="2019" name="Int. J. Syst. Evol. Microbiol.">
        <title>The Global Catalogue of Microorganisms (GCM) 10K type strain sequencing project: providing services to taxonomists for standard genome sequencing and annotation.</title>
        <authorList>
            <consortium name="The Broad Institute Genomics Platform"/>
            <consortium name="The Broad Institute Genome Sequencing Center for Infectious Disease"/>
            <person name="Wu L."/>
            <person name="Ma J."/>
        </authorList>
    </citation>
    <scope>NUCLEOTIDE SEQUENCE [LARGE SCALE GENOMIC DNA]</scope>
    <source>
        <strain evidence="9">JCM 11813</strain>
    </source>
</reference>
<evidence type="ECO:0000256" key="4">
    <source>
        <dbReference type="PROSITE-ProRule" id="PRU01248"/>
    </source>
</evidence>
<feature type="domain" description="Core-binding (CB)" evidence="7">
    <location>
        <begin position="17"/>
        <end position="97"/>
    </location>
</feature>
<dbReference type="EMBL" id="BAAAJE010000006">
    <property type="protein sequence ID" value="GAA1138192.1"/>
    <property type="molecule type" value="Genomic_DNA"/>
</dbReference>
<proteinExistence type="predicted"/>
<evidence type="ECO:0008006" key="10">
    <source>
        <dbReference type="Google" id="ProtNLM"/>
    </source>
</evidence>
<dbReference type="PROSITE" id="PS51900">
    <property type="entry name" value="CB"/>
    <property type="match status" value="1"/>
</dbReference>
<evidence type="ECO:0000256" key="2">
    <source>
        <dbReference type="ARBA" id="ARBA00023125"/>
    </source>
</evidence>
<dbReference type="RefSeq" id="WP_343907118.1">
    <property type="nucleotide sequence ID" value="NZ_BAAAJE010000006.1"/>
</dbReference>
<keyword evidence="1" id="KW-0229">DNA integration</keyword>
<evidence type="ECO:0000313" key="9">
    <source>
        <dbReference type="Proteomes" id="UP001499979"/>
    </source>
</evidence>
<name>A0ABP4EYU2_9ACTN</name>
<accession>A0ABP4EYU2</accession>
<dbReference type="Pfam" id="PF02899">
    <property type="entry name" value="Phage_int_SAM_1"/>
    <property type="match status" value="1"/>
</dbReference>
<protein>
    <recommendedName>
        <fullName evidence="10">Integrase</fullName>
    </recommendedName>
</protein>
<comment type="caution">
    <text evidence="8">The sequence shown here is derived from an EMBL/GenBank/DDBJ whole genome shotgun (WGS) entry which is preliminary data.</text>
</comment>
<dbReference type="InterPro" id="IPR013762">
    <property type="entry name" value="Integrase-like_cat_sf"/>
</dbReference>
<evidence type="ECO:0000259" key="7">
    <source>
        <dbReference type="PROSITE" id="PS51900"/>
    </source>
</evidence>
<dbReference type="InterPro" id="IPR011010">
    <property type="entry name" value="DNA_brk_join_enz"/>
</dbReference>
<dbReference type="SUPFAM" id="SSF56349">
    <property type="entry name" value="DNA breaking-rejoining enzymes"/>
    <property type="match status" value="1"/>
</dbReference>
<feature type="region of interest" description="Disordered" evidence="5">
    <location>
        <begin position="258"/>
        <end position="293"/>
    </location>
</feature>
<dbReference type="PANTHER" id="PTHR30349:SF81">
    <property type="entry name" value="TYROSINE RECOMBINASE XERC"/>
    <property type="match status" value="1"/>
</dbReference>
<dbReference type="InterPro" id="IPR004107">
    <property type="entry name" value="Integrase_SAM-like_N"/>
</dbReference>
<sequence>MTHAIALPLPARLAALTDLERVAFGYLADYEGNTRTAYEYHLNAFLAWCHLHGVDPLTADRTTIALYVRHLSEERGLRGSTVNTAMTPVKGFYRWAMLEGFIDRDPVVHTRLPKVDYRKKYPLDREELRAIRRSAKQLGGRHWALGELLIAHAFRISECCDLLIENCQDVERGHRVMRVRRKGGKIRTVPMPAVVAMAIDDAAGDRTEGPVLVSIDGYKLHRSSATGLLNTVVRHSGVTKHVNPHLIRASVITTHLDGGGDIREGQRLADHEDPRTTSRHYDLSKSNHDTHPVHIVSARLTA</sequence>
<evidence type="ECO:0000256" key="1">
    <source>
        <dbReference type="ARBA" id="ARBA00022908"/>
    </source>
</evidence>